<gene>
    <name evidence="3" type="ORF">FC093_13220</name>
</gene>
<dbReference type="GO" id="GO:0016020">
    <property type="term" value="C:membrane"/>
    <property type="evidence" value="ECO:0007669"/>
    <property type="project" value="InterPro"/>
</dbReference>
<keyword evidence="1" id="KW-1133">Transmembrane helix</keyword>
<evidence type="ECO:0000256" key="1">
    <source>
        <dbReference type="SAM" id="Phobius"/>
    </source>
</evidence>
<name>A0A4U3L2E2_9BACT</name>
<feature type="transmembrane region" description="Helical" evidence="1">
    <location>
        <begin position="120"/>
        <end position="138"/>
    </location>
</feature>
<feature type="transmembrane region" description="Helical" evidence="1">
    <location>
        <begin position="12"/>
        <end position="32"/>
    </location>
</feature>
<dbReference type="PANTHER" id="PTHR34220">
    <property type="entry name" value="SENSOR HISTIDINE KINASE YPDA"/>
    <property type="match status" value="1"/>
</dbReference>
<organism evidence="3 4">
    <name type="scientific">Ilyomonas limi</name>
    <dbReference type="NCBI Taxonomy" id="2575867"/>
    <lineage>
        <taxon>Bacteria</taxon>
        <taxon>Pseudomonadati</taxon>
        <taxon>Bacteroidota</taxon>
        <taxon>Chitinophagia</taxon>
        <taxon>Chitinophagales</taxon>
        <taxon>Chitinophagaceae</taxon>
        <taxon>Ilyomonas</taxon>
    </lineage>
</organism>
<dbReference type="Gene3D" id="3.30.565.10">
    <property type="entry name" value="Histidine kinase-like ATPase, C-terminal domain"/>
    <property type="match status" value="1"/>
</dbReference>
<feature type="transmembrane region" description="Helical" evidence="1">
    <location>
        <begin position="76"/>
        <end position="99"/>
    </location>
</feature>
<dbReference type="EMBL" id="SZQL01000010">
    <property type="protein sequence ID" value="TKK67706.1"/>
    <property type="molecule type" value="Genomic_DNA"/>
</dbReference>
<dbReference type="InterPro" id="IPR050640">
    <property type="entry name" value="Bact_2-comp_sensor_kinase"/>
</dbReference>
<accession>A0A4U3L2E2</accession>
<dbReference type="InterPro" id="IPR010559">
    <property type="entry name" value="Sig_transdc_His_kin_internal"/>
</dbReference>
<keyword evidence="4" id="KW-1185">Reference proteome</keyword>
<keyword evidence="1" id="KW-0472">Membrane</keyword>
<dbReference type="GO" id="GO:0000155">
    <property type="term" value="F:phosphorelay sensor kinase activity"/>
    <property type="evidence" value="ECO:0007669"/>
    <property type="project" value="InterPro"/>
</dbReference>
<evidence type="ECO:0000313" key="4">
    <source>
        <dbReference type="Proteomes" id="UP000305848"/>
    </source>
</evidence>
<dbReference type="Proteomes" id="UP000305848">
    <property type="component" value="Unassembled WGS sequence"/>
</dbReference>
<dbReference type="PANTHER" id="PTHR34220:SF7">
    <property type="entry name" value="SENSOR HISTIDINE KINASE YPDA"/>
    <property type="match status" value="1"/>
</dbReference>
<proteinExistence type="predicted"/>
<comment type="caution">
    <text evidence="3">The sequence shown here is derived from an EMBL/GenBank/DDBJ whole genome shotgun (WGS) entry which is preliminary data.</text>
</comment>
<dbReference type="InterPro" id="IPR036890">
    <property type="entry name" value="HATPase_C_sf"/>
</dbReference>
<dbReference type="OrthoDB" id="9792992at2"/>
<sequence>MPPKEKNIVLQVSIVVAAWLCFFMLPFQFFYYDKTRSPFASQRFITMFIASNLLLVCFYYLNSKVFIPKLLAVKKIAQYIASIFLCFFLYLSVMYAIMVTSEETKTFAQSVAGRSINYKGPYFFSGGAVTLFLIAFLVSTGIKVITQWFTAEEIKEEISKQQLQTELSLLKTQVNPHFLFNTLNSIYSLAIANNQKTADAVMKLSRIMRYTLEDCQGNDVALQQEIDFINSYIELQKLRITNNNAVCFTITGNISSARIAPFVFIPFIENAFKYGTSTHRPSSIKAMVDVSPQAITFTCENHLQANGKSKAEGTGTGINNTKRRLELLYYKKHELKITTEEHLYKVSLTINLN</sequence>
<dbReference type="Pfam" id="PF06580">
    <property type="entry name" value="His_kinase"/>
    <property type="match status" value="1"/>
</dbReference>
<feature type="transmembrane region" description="Helical" evidence="1">
    <location>
        <begin position="44"/>
        <end position="61"/>
    </location>
</feature>
<keyword evidence="1" id="KW-0812">Transmembrane</keyword>
<evidence type="ECO:0000259" key="2">
    <source>
        <dbReference type="Pfam" id="PF06580"/>
    </source>
</evidence>
<feature type="domain" description="Signal transduction histidine kinase internal region" evidence="2">
    <location>
        <begin position="166"/>
        <end position="242"/>
    </location>
</feature>
<protein>
    <recommendedName>
        <fullName evidence="2">Signal transduction histidine kinase internal region domain-containing protein</fullName>
    </recommendedName>
</protein>
<evidence type="ECO:0000313" key="3">
    <source>
        <dbReference type="EMBL" id="TKK67706.1"/>
    </source>
</evidence>
<dbReference type="RefSeq" id="WP_137262271.1">
    <property type="nucleotide sequence ID" value="NZ_SZQL01000010.1"/>
</dbReference>
<reference evidence="3 4" key="1">
    <citation type="submission" date="2019-05" db="EMBL/GenBank/DDBJ databases">
        <title>Panacibacter sp. strain 17mud1-8 Genome sequencing and assembly.</title>
        <authorList>
            <person name="Chhetri G."/>
        </authorList>
    </citation>
    <scope>NUCLEOTIDE SEQUENCE [LARGE SCALE GENOMIC DNA]</scope>
    <source>
        <strain evidence="3 4">17mud1-8</strain>
    </source>
</reference>
<dbReference type="AlphaFoldDB" id="A0A4U3L2E2"/>